<dbReference type="Proteomes" id="UP000572268">
    <property type="component" value="Unassembled WGS sequence"/>
</dbReference>
<reference evidence="4 5" key="1">
    <citation type="submission" date="2020-04" db="EMBL/GenBank/DDBJ databases">
        <title>Perkinsus olseni comparative genomics.</title>
        <authorList>
            <person name="Bogema D.R."/>
        </authorList>
    </citation>
    <scope>NUCLEOTIDE SEQUENCE [LARGE SCALE GENOMIC DNA]</scope>
    <source>
        <strain evidence="4">ATCC PRA-31</strain>
    </source>
</reference>
<organism evidence="4 5">
    <name type="scientific">Perkinsus olseni</name>
    <name type="common">Perkinsus atlanticus</name>
    <dbReference type="NCBI Taxonomy" id="32597"/>
    <lineage>
        <taxon>Eukaryota</taxon>
        <taxon>Sar</taxon>
        <taxon>Alveolata</taxon>
        <taxon>Perkinsozoa</taxon>
        <taxon>Perkinsea</taxon>
        <taxon>Perkinsida</taxon>
        <taxon>Perkinsidae</taxon>
        <taxon>Perkinsus</taxon>
    </lineage>
</organism>
<sequence length="593" mass="65486">MHRWFSAQNGKRVAAQATETCGGPTIKSFFVYSPVLKVEDRTEGNLASAEDDDTRAAQAKLIYYYPSDEHSPIEQRTQASLIEGVVHFAQAFRREEDCDDDVNLITTRDLALAIKQVEKDIWFTLVVERKPLTGLDGYQSIPSSPESAPSSENQRQRPTRVTPPLESDEDPHLSAPLLQAVLSNAHEVFTLLHGPIEKFLHVENDKPNAIDTLAALLHSFVPSYVEVLSYGPLGLFTELTGFSYAPVERNTLVLMQAMLLSLQEKHPDIKASAVLFDAHLLHSSIPLEDMKILYSYIVSTSIIGFRSDAPTSIVSSTKMCEPPYDGMEEDSTSIWKSNHVTEDMADGETGTFLFGPEAGSSERGVMPVVYLPSLGKGRLVALLYRGLMFVFVINAIPTKEADSELFSSLQQWVSESNSVSQVAQLVRQQFGQAMSLTDGYKFSYANNTNYALRVSNDGSPSLNGESPMALVGNESSPEDLVLFSTLRQITVHEEKYLDAPGLPQGSRCREVCYKSPENGWVCAKVSPLNREFYLMLAKPAMPLVRCQEELPCTECYEYYLGVGTISGRDTAAALECAVIVMAEVAICFFSSDT</sequence>
<dbReference type="PANTHER" id="PTHR13056:SF0">
    <property type="entry name" value="VACUOLAR FUSION PROTEIN CCZ1 HOMOLOG-RELATED"/>
    <property type="match status" value="1"/>
</dbReference>
<dbReference type="GO" id="GO:0016192">
    <property type="term" value="P:vesicle-mediated transport"/>
    <property type="evidence" value="ECO:0007669"/>
    <property type="project" value="InterPro"/>
</dbReference>
<dbReference type="GO" id="GO:0035658">
    <property type="term" value="C:Mon1-Ccz1 complex"/>
    <property type="evidence" value="ECO:0007669"/>
    <property type="project" value="InterPro"/>
</dbReference>
<comment type="caution">
    <text evidence="4">The sequence shown here is derived from an EMBL/GenBank/DDBJ whole genome shotgun (WGS) entry which is preliminary data.</text>
</comment>
<proteinExistence type="inferred from homology"/>
<gene>
    <name evidence="4" type="primary">MKK5_3</name>
    <name evidence="4" type="ORF">FOL46_004915</name>
</gene>
<keyword evidence="4" id="KW-0808">Transferase</keyword>
<comment type="similarity">
    <text evidence="1">Belongs to the CCZ1 family.</text>
</comment>
<evidence type="ECO:0000313" key="4">
    <source>
        <dbReference type="EMBL" id="KAF4676314.1"/>
    </source>
</evidence>
<protein>
    <submittedName>
        <fullName evidence="4">Mitogen-activated protein kinase kinase</fullName>
    </submittedName>
</protein>
<dbReference type="Pfam" id="PF19031">
    <property type="entry name" value="Intu_longin_1"/>
    <property type="match status" value="1"/>
</dbReference>
<evidence type="ECO:0000256" key="2">
    <source>
        <dbReference type="SAM" id="MobiDB-lite"/>
    </source>
</evidence>
<dbReference type="PANTHER" id="PTHR13056">
    <property type="entry name" value="VACUOLAR FUSION PROTEIN CCZ1 HOMOLOG-RELATED"/>
    <property type="match status" value="1"/>
</dbReference>
<feature type="compositionally biased region" description="Low complexity" evidence="2">
    <location>
        <begin position="140"/>
        <end position="152"/>
    </location>
</feature>
<feature type="region of interest" description="Disordered" evidence="2">
    <location>
        <begin position="136"/>
        <end position="170"/>
    </location>
</feature>
<dbReference type="AlphaFoldDB" id="A0A7J6MY32"/>
<accession>A0A7J6MY32</accession>
<keyword evidence="4" id="KW-0418">Kinase</keyword>
<dbReference type="EMBL" id="JABANN010000003">
    <property type="protein sequence ID" value="KAF4676314.1"/>
    <property type="molecule type" value="Genomic_DNA"/>
</dbReference>
<evidence type="ECO:0000259" key="3">
    <source>
        <dbReference type="Pfam" id="PF19031"/>
    </source>
</evidence>
<dbReference type="InterPro" id="IPR043987">
    <property type="entry name" value="CCZ1/INTU/HSP4_longin_1"/>
</dbReference>
<evidence type="ECO:0000256" key="1">
    <source>
        <dbReference type="ARBA" id="ARBA00005352"/>
    </source>
</evidence>
<dbReference type="InterPro" id="IPR013176">
    <property type="entry name" value="Ccz1"/>
</dbReference>
<evidence type="ECO:0000313" key="5">
    <source>
        <dbReference type="Proteomes" id="UP000572268"/>
    </source>
</evidence>
<dbReference type="GO" id="GO:0016301">
    <property type="term" value="F:kinase activity"/>
    <property type="evidence" value="ECO:0007669"/>
    <property type="project" value="UniProtKB-KW"/>
</dbReference>
<feature type="domain" description="CCZ1/INTU/HSP4 first Longin" evidence="3">
    <location>
        <begin position="56"/>
        <end position="194"/>
    </location>
</feature>
<name>A0A7J6MY32_PEROL</name>